<evidence type="ECO:0000256" key="8">
    <source>
        <dbReference type="PROSITE-ProRule" id="PRU00703"/>
    </source>
</evidence>
<evidence type="ECO:0000256" key="7">
    <source>
        <dbReference type="ARBA" id="ARBA00023136"/>
    </source>
</evidence>
<comment type="similarity">
    <text evidence="2">Belongs to the UPF0053 family.</text>
</comment>
<feature type="transmembrane region" description="Helical" evidence="10">
    <location>
        <begin position="55"/>
        <end position="78"/>
    </location>
</feature>
<dbReference type="GO" id="GO:0050660">
    <property type="term" value="F:flavin adenine dinucleotide binding"/>
    <property type="evidence" value="ECO:0007669"/>
    <property type="project" value="InterPro"/>
</dbReference>
<evidence type="ECO:0000259" key="11">
    <source>
        <dbReference type="PROSITE" id="PS51371"/>
    </source>
</evidence>
<evidence type="ECO:0000313" key="13">
    <source>
        <dbReference type="EMBL" id="MCZ8532182.1"/>
    </source>
</evidence>
<feature type="transmembrane region" description="Helical" evidence="10">
    <location>
        <begin position="116"/>
        <end position="138"/>
    </location>
</feature>
<evidence type="ECO:0000256" key="5">
    <source>
        <dbReference type="ARBA" id="ARBA00022989"/>
    </source>
</evidence>
<evidence type="ECO:0000256" key="1">
    <source>
        <dbReference type="ARBA" id="ARBA00004141"/>
    </source>
</evidence>
<dbReference type="InterPro" id="IPR000644">
    <property type="entry name" value="CBS_dom"/>
</dbReference>
<organism evidence="13 14">
    <name type="scientific">Psychrobacillus psychrodurans</name>
    <dbReference type="NCBI Taxonomy" id="126157"/>
    <lineage>
        <taxon>Bacteria</taxon>
        <taxon>Bacillati</taxon>
        <taxon>Bacillota</taxon>
        <taxon>Bacilli</taxon>
        <taxon>Bacillales</taxon>
        <taxon>Bacillaceae</taxon>
        <taxon>Psychrobacillus</taxon>
    </lineage>
</organism>
<evidence type="ECO:0000256" key="9">
    <source>
        <dbReference type="PROSITE-ProRule" id="PRU01193"/>
    </source>
</evidence>
<keyword evidence="5 9" id="KW-1133">Transmembrane helix</keyword>
<dbReference type="Proteomes" id="UP001152172">
    <property type="component" value="Unassembled WGS sequence"/>
</dbReference>
<keyword evidence="6 8" id="KW-0129">CBS domain</keyword>
<dbReference type="InterPro" id="IPR046342">
    <property type="entry name" value="CBS_dom_sf"/>
</dbReference>
<evidence type="ECO:0000256" key="3">
    <source>
        <dbReference type="ARBA" id="ARBA00022692"/>
    </source>
</evidence>
<name>A0A9X3L6Q3_9BACI</name>
<keyword evidence="4" id="KW-0677">Repeat</keyword>
<keyword evidence="7 9" id="KW-0472">Membrane</keyword>
<keyword evidence="3 9" id="KW-0812">Transmembrane</keyword>
<sequence length="421" mass="47789">MEFVLFAISVLVSLFLSGSETALMTVNRTKVQLRVEQGDKKSEKLLALLSKPDRMIITILVGNTIANISMAVILILIAEHFEWHIGWSISILTVFIIIFCEVLPKTIAATFSDRVVYAVSPLIRLLVIILRPITAFIAEITNLFIRIGSKGAITETTISKEELLSMVDLASTDGTFEDEESERIKGMLDFPNKDVSDVLSTHRTEVVGIPIEATYEEVRDTILEHHYTRYPVYDDSLDTIVGMFYSKKFIEWSMDTSIGLETFIDKDPVFVVQTLSVEKVFKLMLTHKKHMAVVLDEYGGTLGIVTHEDLIEEMIGQEIEDETDDDEEILVHEMTENRLVCAGRMEIEEVNSLFNISIVNENETIGGFVLDQLGHVPEEHEQFAYDDLMVEINEMDRSRIVKLTITKREEATETEVEKQED</sequence>
<feature type="domain" description="CBS" evidence="11">
    <location>
        <begin position="264"/>
        <end position="322"/>
    </location>
</feature>
<reference evidence="13" key="1">
    <citation type="submission" date="2022-05" db="EMBL/GenBank/DDBJ databases">
        <authorList>
            <person name="Colautti A."/>
            <person name="Iacumin L."/>
        </authorList>
    </citation>
    <scope>NUCLEOTIDE SEQUENCE</scope>
    <source>
        <strain evidence="13">DSM 30747</strain>
    </source>
</reference>
<comment type="subcellular location">
    <subcellularLocation>
        <location evidence="1">Membrane</location>
        <topology evidence="1">Multi-pass membrane protein</topology>
    </subcellularLocation>
</comment>
<dbReference type="GO" id="GO:0005886">
    <property type="term" value="C:plasma membrane"/>
    <property type="evidence" value="ECO:0007669"/>
    <property type="project" value="TreeGrafter"/>
</dbReference>
<dbReference type="InterPro" id="IPR016169">
    <property type="entry name" value="FAD-bd_PCMH_sub2"/>
</dbReference>
<proteinExistence type="inferred from homology"/>
<dbReference type="InterPro" id="IPR044751">
    <property type="entry name" value="Ion_transp-like_CBS"/>
</dbReference>
<dbReference type="Gene3D" id="3.30.465.10">
    <property type="match status" value="1"/>
</dbReference>
<evidence type="ECO:0000256" key="10">
    <source>
        <dbReference type="SAM" id="Phobius"/>
    </source>
</evidence>
<evidence type="ECO:0000256" key="6">
    <source>
        <dbReference type="ARBA" id="ARBA00023122"/>
    </source>
</evidence>
<feature type="transmembrane region" description="Helical" evidence="10">
    <location>
        <begin position="85"/>
        <end position="104"/>
    </location>
</feature>
<dbReference type="PROSITE" id="PS51371">
    <property type="entry name" value="CBS"/>
    <property type="match status" value="1"/>
</dbReference>
<feature type="domain" description="CNNM transmembrane" evidence="12">
    <location>
        <begin position="1"/>
        <end position="180"/>
    </location>
</feature>
<evidence type="ECO:0000256" key="2">
    <source>
        <dbReference type="ARBA" id="ARBA00006337"/>
    </source>
</evidence>
<evidence type="ECO:0000259" key="12">
    <source>
        <dbReference type="PROSITE" id="PS51846"/>
    </source>
</evidence>
<dbReference type="Gene3D" id="3.10.580.10">
    <property type="entry name" value="CBS-domain"/>
    <property type="match status" value="1"/>
</dbReference>
<gene>
    <name evidence="13" type="ORF">M9R61_02315</name>
</gene>
<keyword evidence="14" id="KW-1185">Reference proteome</keyword>
<dbReference type="CDD" id="cd04590">
    <property type="entry name" value="CBS_pair_CorC_HlyC_assoc"/>
    <property type="match status" value="1"/>
</dbReference>
<accession>A0A9X3L6Q3</accession>
<comment type="caution">
    <text evidence="13">The sequence shown here is derived from an EMBL/GenBank/DDBJ whole genome shotgun (WGS) entry which is preliminary data.</text>
</comment>
<dbReference type="Pfam" id="PF03471">
    <property type="entry name" value="CorC_HlyC"/>
    <property type="match status" value="1"/>
</dbReference>
<protein>
    <submittedName>
        <fullName evidence="13">Hemolysin family protein</fullName>
    </submittedName>
</protein>
<dbReference type="InterPro" id="IPR002550">
    <property type="entry name" value="CNNM"/>
</dbReference>
<dbReference type="Pfam" id="PF00571">
    <property type="entry name" value="CBS"/>
    <property type="match status" value="2"/>
</dbReference>
<dbReference type="SMART" id="SM01091">
    <property type="entry name" value="CorC_HlyC"/>
    <property type="match status" value="1"/>
</dbReference>
<dbReference type="SUPFAM" id="SSF56176">
    <property type="entry name" value="FAD-binding/transporter-associated domain-like"/>
    <property type="match status" value="1"/>
</dbReference>
<dbReference type="InterPro" id="IPR005170">
    <property type="entry name" value="Transptr-assoc_dom"/>
</dbReference>
<dbReference type="Pfam" id="PF01595">
    <property type="entry name" value="CNNM"/>
    <property type="match status" value="1"/>
</dbReference>
<dbReference type="SUPFAM" id="SSF54631">
    <property type="entry name" value="CBS-domain pair"/>
    <property type="match status" value="1"/>
</dbReference>
<dbReference type="PANTHER" id="PTHR22777">
    <property type="entry name" value="HEMOLYSIN-RELATED"/>
    <property type="match status" value="1"/>
</dbReference>
<dbReference type="InterPro" id="IPR036318">
    <property type="entry name" value="FAD-bd_PCMH-like_sf"/>
</dbReference>
<dbReference type="EMBL" id="JAMKBI010000001">
    <property type="protein sequence ID" value="MCZ8532182.1"/>
    <property type="molecule type" value="Genomic_DNA"/>
</dbReference>
<dbReference type="PANTHER" id="PTHR22777:SF17">
    <property type="entry name" value="UPF0053 PROTEIN SLL0260"/>
    <property type="match status" value="1"/>
</dbReference>
<evidence type="ECO:0000256" key="4">
    <source>
        <dbReference type="ARBA" id="ARBA00022737"/>
    </source>
</evidence>
<dbReference type="AlphaFoldDB" id="A0A9X3L6Q3"/>
<evidence type="ECO:0000313" key="14">
    <source>
        <dbReference type="Proteomes" id="UP001152172"/>
    </source>
</evidence>
<dbReference type="PROSITE" id="PS51846">
    <property type="entry name" value="CNNM"/>
    <property type="match status" value="1"/>
</dbReference>